<dbReference type="InterPro" id="IPR014722">
    <property type="entry name" value="Rib_uL2_dom2"/>
</dbReference>
<dbReference type="NCBIfam" id="TIGR01079">
    <property type="entry name" value="rplX_bact"/>
    <property type="match status" value="1"/>
</dbReference>
<dbReference type="EMBL" id="SWLB01000019">
    <property type="protein sequence ID" value="KAF3325637.1"/>
    <property type="molecule type" value="Genomic_DNA"/>
</dbReference>
<dbReference type="OrthoDB" id="359154at2759"/>
<evidence type="ECO:0000256" key="4">
    <source>
        <dbReference type="RuleBase" id="RU003477"/>
    </source>
</evidence>
<accession>A0A833QUA9</accession>
<dbReference type="PANTHER" id="PTHR12903">
    <property type="entry name" value="MITOCHONDRIAL RIBOSOMAL PROTEIN L24"/>
    <property type="match status" value="1"/>
</dbReference>
<dbReference type="GO" id="GO:0003723">
    <property type="term" value="F:RNA binding"/>
    <property type="evidence" value="ECO:0007669"/>
    <property type="project" value="InterPro"/>
</dbReference>
<feature type="domain" description="KOW" evidence="5">
    <location>
        <begin position="23"/>
        <end position="50"/>
    </location>
</feature>
<evidence type="ECO:0000313" key="7">
    <source>
        <dbReference type="Proteomes" id="UP000623129"/>
    </source>
</evidence>
<evidence type="ECO:0000256" key="1">
    <source>
        <dbReference type="ARBA" id="ARBA00010618"/>
    </source>
</evidence>
<dbReference type="GO" id="GO:0006412">
    <property type="term" value="P:translation"/>
    <property type="evidence" value="ECO:0007669"/>
    <property type="project" value="InterPro"/>
</dbReference>
<dbReference type="SMART" id="SM00739">
    <property type="entry name" value="KOW"/>
    <property type="match status" value="1"/>
</dbReference>
<sequence length="138" mass="15951">MKLRRWERKKCKPNSLPILHKMHVKIGDTVKIIAGREKGKVGEVTELFKHNSTVIVKDMNLKTKHVKPAREGELGEIRKIEGPIHSSNLMLYSNEQKIASRVGHKFLEDGTKVRYLIKTGEIIDSVDNWKKVIKERED</sequence>
<comment type="similarity">
    <text evidence="1 4">Belongs to the universal ribosomal protein uL24 family.</text>
</comment>
<comment type="caution">
    <text evidence="6">The sequence shown here is derived from an EMBL/GenBank/DDBJ whole genome shotgun (WGS) entry which is preliminary data.</text>
</comment>
<organism evidence="6 7">
    <name type="scientific">Carex littledalei</name>
    <dbReference type="NCBI Taxonomy" id="544730"/>
    <lineage>
        <taxon>Eukaryota</taxon>
        <taxon>Viridiplantae</taxon>
        <taxon>Streptophyta</taxon>
        <taxon>Embryophyta</taxon>
        <taxon>Tracheophyta</taxon>
        <taxon>Spermatophyta</taxon>
        <taxon>Magnoliopsida</taxon>
        <taxon>Liliopsida</taxon>
        <taxon>Poales</taxon>
        <taxon>Cyperaceae</taxon>
        <taxon>Cyperoideae</taxon>
        <taxon>Cariceae</taxon>
        <taxon>Carex</taxon>
        <taxon>Carex subgen. Euthyceras</taxon>
    </lineage>
</organism>
<evidence type="ECO:0000256" key="3">
    <source>
        <dbReference type="ARBA" id="ARBA00023274"/>
    </source>
</evidence>
<evidence type="ECO:0000313" key="6">
    <source>
        <dbReference type="EMBL" id="KAF3325637.1"/>
    </source>
</evidence>
<proteinExistence type="inferred from homology"/>
<dbReference type="Gene3D" id="2.30.30.30">
    <property type="match status" value="1"/>
</dbReference>
<dbReference type="Pfam" id="PF00467">
    <property type="entry name" value="KOW"/>
    <property type="match status" value="1"/>
</dbReference>
<dbReference type="InterPro" id="IPR057264">
    <property type="entry name" value="Ribosomal_uL24_C"/>
</dbReference>
<gene>
    <name evidence="6" type="ORF">FCM35_KLT08717</name>
</gene>
<protein>
    <submittedName>
        <fullName evidence="6">50S ribosomal protein L24</fullName>
    </submittedName>
</protein>
<keyword evidence="3 4" id="KW-0687">Ribonucleoprotein</keyword>
<dbReference type="PROSITE" id="PS01108">
    <property type="entry name" value="RIBOSOMAL_L24"/>
    <property type="match status" value="1"/>
</dbReference>
<keyword evidence="7" id="KW-1185">Reference proteome</keyword>
<name>A0A833QUA9_9POAL</name>
<dbReference type="InterPro" id="IPR005825">
    <property type="entry name" value="Ribosomal_uL24_CS"/>
</dbReference>
<dbReference type="GO" id="GO:0005840">
    <property type="term" value="C:ribosome"/>
    <property type="evidence" value="ECO:0007669"/>
    <property type="project" value="UniProtKB-KW"/>
</dbReference>
<dbReference type="InterPro" id="IPR003256">
    <property type="entry name" value="Ribosomal_uL24"/>
</dbReference>
<dbReference type="CDD" id="cd06089">
    <property type="entry name" value="KOW_RPL26"/>
    <property type="match status" value="1"/>
</dbReference>
<reference evidence="6" key="1">
    <citation type="submission" date="2020-01" db="EMBL/GenBank/DDBJ databases">
        <title>Genome sequence of Kobresia littledalei, the first chromosome-level genome in the family Cyperaceae.</title>
        <authorList>
            <person name="Qu G."/>
        </authorList>
    </citation>
    <scope>NUCLEOTIDE SEQUENCE</scope>
    <source>
        <strain evidence="6">C.B.Clarke</strain>
        <tissue evidence="6">Leaf</tissue>
    </source>
</reference>
<dbReference type="InterPro" id="IPR008991">
    <property type="entry name" value="Translation_prot_SH3-like_sf"/>
</dbReference>
<keyword evidence="2 4" id="KW-0689">Ribosomal protein</keyword>
<dbReference type="Pfam" id="PF17136">
    <property type="entry name" value="ribosomal_L24"/>
    <property type="match status" value="1"/>
</dbReference>
<dbReference type="GO" id="GO:0003735">
    <property type="term" value="F:structural constituent of ribosome"/>
    <property type="evidence" value="ECO:0007669"/>
    <property type="project" value="InterPro"/>
</dbReference>
<dbReference type="AlphaFoldDB" id="A0A833QUA9"/>
<dbReference type="GO" id="GO:1990904">
    <property type="term" value="C:ribonucleoprotein complex"/>
    <property type="evidence" value="ECO:0007669"/>
    <property type="project" value="UniProtKB-KW"/>
</dbReference>
<dbReference type="HAMAP" id="MF_01326_B">
    <property type="entry name" value="Ribosomal_uL24_B"/>
    <property type="match status" value="1"/>
</dbReference>
<dbReference type="SUPFAM" id="SSF50104">
    <property type="entry name" value="Translation proteins SH3-like domain"/>
    <property type="match status" value="1"/>
</dbReference>
<dbReference type="InterPro" id="IPR041988">
    <property type="entry name" value="Ribosomal_uL24_KOW"/>
</dbReference>
<evidence type="ECO:0000256" key="2">
    <source>
        <dbReference type="ARBA" id="ARBA00022980"/>
    </source>
</evidence>
<evidence type="ECO:0000259" key="5">
    <source>
        <dbReference type="SMART" id="SM00739"/>
    </source>
</evidence>
<dbReference type="InterPro" id="IPR005824">
    <property type="entry name" value="KOW"/>
</dbReference>
<dbReference type="Proteomes" id="UP000623129">
    <property type="component" value="Unassembled WGS sequence"/>
</dbReference>